<comment type="caution">
    <text evidence="5">The sequence shown here is derived from an EMBL/GenBank/DDBJ whole genome shotgun (WGS) entry which is preliminary data.</text>
</comment>
<dbReference type="AlphaFoldDB" id="A0AA41ZAV2"/>
<sequence length="695" mass="73842">MSGPSFGASRCLRGGLMAGILIAGCPAIAGAQRAPTPAGALFQPMDIFRLAQAAEPQIAPDGATIAYVRMANDITIDDAKQTIWLLDRRSGNQRQIATTAIDAAQPRWCSDGRRLAFTARPKGEEGGIFVHEPASARTQRIATLPSAASAISWSPDCTRIAFVMHASAPAPTLGTPLNKPAGADWAPPLRVITRATYHKDGKGLTPPGYDHIFVVPSAGGAVRQVTSGDYDDAGALSWSPDGRSLLFTSLREADADRAIYRSAIYRVGVDGGAPERLTSLEGPLHAAAYSPDGRTIAFTGFDDRKRRTYEDRHIYLMPAKGGEARALTGAIDRSFDEPVWAADGRALYALLDDRGVRKVARIALDGTVTTLGDGVADSGLDLPYSGGSFTVSRDGTIAFPQGDAGHPGEVAIAAGGKTTRLTALNDALLKTRVLGALSPLAVKANDGTPIDAWLMTPPHFDPSRKYPLILEIHGGPTLSYGPYFSTDDQLYAAAGYVVVYANARGSATYGAAFANAIDRDYPGVDYDDQMRVVDAAIARGFVDPERLFVTGGSAGGVMTAWMVGKTDRFRAAVSQRPVMNWTSLALMSDSGSKMMSNWIGTTPWENPEAFWRHSPLSLVGNVKTPTLLISGENDIRTPLGEAAQYYGALQFRGVPTGLVTVPGAFHELAARPSHAAAKAEAVLAWFARFDRPTGH</sequence>
<dbReference type="SUPFAM" id="SSF53474">
    <property type="entry name" value="alpha/beta-Hydrolases"/>
    <property type="match status" value="1"/>
</dbReference>
<dbReference type="GO" id="GO:0006508">
    <property type="term" value="P:proteolysis"/>
    <property type="evidence" value="ECO:0007669"/>
    <property type="project" value="InterPro"/>
</dbReference>
<evidence type="ECO:0000256" key="2">
    <source>
        <dbReference type="ARBA" id="ARBA00022825"/>
    </source>
</evidence>
<dbReference type="GO" id="GO:0004252">
    <property type="term" value="F:serine-type endopeptidase activity"/>
    <property type="evidence" value="ECO:0007669"/>
    <property type="project" value="TreeGrafter"/>
</dbReference>
<keyword evidence="2" id="KW-0645">Protease</keyword>
<keyword evidence="2" id="KW-0720">Serine protease</keyword>
<evidence type="ECO:0000259" key="3">
    <source>
        <dbReference type="Pfam" id="PF00326"/>
    </source>
</evidence>
<dbReference type="PANTHER" id="PTHR42776:SF27">
    <property type="entry name" value="DIPEPTIDYL PEPTIDASE FAMILY MEMBER 6"/>
    <property type="match status" value="1"/>
</dbReference>
<keyword evidence="1" id="KW-0378">Hydrolase</keyword>
<proteinExistence type="predicted"/>
<evidence type="ECO:0000256" key="1">
    <source>
        <dbReference type="ARBA" id="ARBA00022801"/>
    </source>
</evidence>
<evidence type="ECO:0000313" key="6">
    <source>
        <dbReference type="Proteomes" id="UP001165565"/>
    </source>
</evidence>
<keyword evidence="6" id="KW-1185">Reference proteome</keyword>
<dbReference type="Pfam" id="PF07676">
    <property type="entry name" value="PD40"/>
    <property type="match status" value="1"/>
</dbReference>
<dbReference type="RefSeq" id="WP_265267341.1">
    <property type="nucleotide sequence ID" value="NZ_JANFAV010000001.1"/>
</dbReference>
<dbReference type="InterPro" id="IPR011042">
    <property type="entry name" value="6-blade_b-propeller_TolB-like"/>
</dbReference>
<dbReference type="InterPro" id="IPR001375">
    <property type="entry name" value="Peptidase_S9_cat"/>
</dbReference>
<dbReference type="InterPro" id="IPR011659">
    <property type="entry name" value="WD40"/>
</dbReference>
<evidence type="ECO:0000259" key="4">
    <source>
        <dbReference type="Pfam" id="PF00930"/>
    </source>
</evidence>
<dbReference type="Gene3D" id="2.120.10.30">
    <property type="entry name" value="TolB, C-terminal domain"/>
    <property type="match status" value="2"/>
</dbReference>
<dbReference type="PANTHER" id="PTHR42776">
    <property type="entry name" value="SERINE PEPTIDASE S9 FAMILY MEMBER"/>
    <property type="match status" value="1"/>
</dbReference>
<feature type="domain" description="Peptidase S9 prolyl oligopeptidase catalytic" evidence="3">
    <location>
        <begin position="483"/>
        <end position="688"/>
    </location>
</feature>
<evidence type="ECO:0000313" key="5">
    <source>
        <dbReference type="EMBL" id="MCW6533291.1"/>
    </source>
</evidence>
<dbReference type="Gene3D" id="3.40.50.1820">
    <property type="entry name" value="alpha/beta hydrolase"/>
    <property type="match status" value="1"/>
</dbReference>
<organism evidence="5 6">
    <name type="scientific">Sphingomonas lycopersici</name>
    <dbReference type="NCBI Taxonomy" id="2951807"/>
    <lineage>
        <taxon>Bacteria</taxon>
        <taxon>Pseudomonadati</taxon>
        <taxon>Pseudomonadota</taxon>
        <taxon>Alphaproteobacteria</taxon>
        <taxon>Sphingomonadales</taxon>
        <taxon>Sphingomonadaceae</taxon>
        <taxon>Sphingomonas</taxon>
    </lineage>
</organism>
<dbReference type="InterPro" id="IPR029058">
    <property type="entry name" value="AB_hydrolase_fold"/>
</dbReference>
<dbReference type="InterPro" id="IPR002469">
    <property type="entry name" value="Peptidase_S9B_N"/>
</dbReference>
<name>A0AA41ZAV2_9SPHN</name>
<gene>
    <name evidence="5" type="ORF">NEE01_00695</name>
</gene>
<dbReference type="SUPFAM" id="SSF82171">
    <property type="entry name" value="DPP6 N-terminal domain-like"/>
    <property type="match status" value="1"/>
</dbReference>
<accession>A0AA41ZAV2</accession>
<reference evidence="5" key="1">
    <citation type="submission" date="2022-06" db="EMBL/GenBank/DDBJ databases">
        <title>Sphingomonas sp. nov. isolated from rhizosphere soil of tomato.</title>
        <authorList>
            <person name="Dong H."/>
            <person name="Gao R."/>
        </authorList>
    </citation>
    <scope>NUCLEOTIDE SEQUENCE</scope>
    <source>
        <strain evidence="5">MMSM24</strain>
    </source>
</reference>
<feature type="domain" description="Dipeptidylpeptidase IV N-terminal" evidence="4">
    <location>
        <begin position="208"/>
        <end position="282"/>
    </location>
</feature>
<dbReference type="Pfam" id="PF00326">
    <property type="entry name" value="Peptidase_S9"/>
    <property type="match status" value="1"/>
</dbReference>
<dbReference type="Pfam" id="PF00930">
    <property type="entry name" value="DPPIV_N"/>
    <property type="match status" value="1"/>
</dbReference>
<protein>
    <submittedName>
        <fullName evidence="5">S9 family peptidase</fullName>
    </submittedName>
</protein>
<dbReference type="EMBL" id="JANFAV010000001">
    <property type="protein sequence ID" value="MCW6533291.1"/>
    <property type="molecule type" value="Genomic_DNA"/>
</dbReference>
<dbReference type="Proteomes" id="UP001165565">
    <property type="component" value="Unassembled WGS sequence"/>
</dbReference>